<keyword evidence="3" id="KW-1185">Reference proteome</keyword>
<keyword evidence="1" id="KW-0812">Transmembrane</keyword>
<keyword evidence="1" id="KW-1133">Transmembrane helix</keyword>
<dbReference type="EMBL" id="JBBMFC010000003">
    <property type="protein sequence ID" value="MEQ2577680.1"/>
    <property type="molecule type" value="Genomic_DNA"/>
</dbReference>
<dbReference type="Proteomes" id="UP001470288">
    <property type="component" value="Unassembled WGS sequence"/>
</dbReference>
<dbReference type="RefSeq" id="WP_349143686.1">
    <property type="nucleotide sequence ID" value="NZ_JBBMFC010000003.1"/>
</dbReference>
<protein>
    <submittedName>
        <fullName evidence="2">Uncharacterized protein</fullName>
    </submittedName>
</protein>
<organism evidence="2 3">
    <name type="scientific">Hominiventricola aquisgranensis</name>
    <dbReference type="NCBI Taxonomy" id="3133164"/>
    <lineage>
        <taxon>Bacteria</taxon>
        <taxon>Bacillati</taxon>
        <taxon>Bacillota</taxon>
        <taxon>Clostridia</taxon>
        <taxon>Lachnospirales</taxon>
        <taxon>Lachnospiraceae</taxon>
        <taxon>Hominiventricola</taxon>
    </lineage>
</organism>
<evidence type="ECO:0000313" key="3">
    <source>
        <dbReference type="Proteomes" id="UP001470288"/>
    </source>
</evidence>
<proteinExistence type="predicted"/>
<keyword evidence="1" id="KW-0472">Membrane</keyword>
<reference evidence="2 3" key="1">
    <citation type="submission" date="2024-03" db="EMBL/GenBank/DDBJ databases">
        <title>Human intestinal bacterial collection.</title>
        <authorList>
            <person name="Pauvert C."/>
            <person name="Hitch T.C.A."/>
            <person name="Clavel T."/>
        </authorList>
    </citation>
    <scope>NUCLEOTIDE SEQUENCE [LARGE SCALE GENOMIC DNA]</scope>
    <source>
        <strain evidence="2 3">CLA-AA-H78B</strain>
    </source>
</reference>
<gene>
    <name evidence="2" type="ORF">WMO62_02335</name>
</gene>
<feature type="transmembrane region" description="Helical" evidence="1">
    <location>
        <begin position="25"/>
        <end position="44"/>
    </location>
</feature>
<name>A0ABV1HXP2_9FIRM</name>
<comment type="caution">
    <text evidence="2">The sequence shown here is derived from an EMBL/GenBank/DDBJ whole genome shotgun (WGS) entry which is preliminary data.</text>
</comment>
<evidence type="ECO:0000256" key="1">
    <source>
        <dbReference type="SAM" id="Phobius"/>
    </source>
</evidence>
<accession>A0ABV1HXP2</accession>
<sequence>MKEIIGRKNDIRGVVSQLIEIIRKYTSQICTTIFIIMILVFMIFMTRVNIRYDKTPAIDDNARLETLTGIVSSDYANVSQRSFTIKCGEYDYYSGGETLDDINQKYDLNLDYGDSITAECEVFTYEIFPAEITILSVSTD</sequence>
<evidence type="ECO:0000313" key="2">
    <source>
        <dbReference type="EMBL" id="MEQ2577680.1"/>
    </source>
</evidence>